<keyword evidence="6 9" id="KW-0472">Membrane</keyword>
<dbReference type="Proteomes" id="UP000215335">
    <property type="component" value="Unassembled WGS sequence"/>
</dbReference>
<keyword evidence="4 9" id="KW-1133">Transmembrane helix</keyword>
<protein>
    <recommendedName>
        <fullName evidence="10">Letm1 RBD domain-containing protein</fullName>
    </recommendedName>
</protein>
<feature type="region of interest" description="Disordered" evidence="8">
    <location>
        <begin position="18"/>
        <end position="44"/>
    </location>
</feature>
<evidence type="ECO:0000313" key="11">
    <source>
        <dbReference type="EMBL" id="OXU25443.1"/>
    </source>
</evidence>
<dbReference type="PANTHER" id="PTHR14009:SF13">
    <property type="entry name" value="LETM1 DOMAIN-CONTAINING PROTEIN 1"/>
    <property type="match status" value="1"/>
</dbReference>
<comment type="caution">
    <text evidence="11">The sequence shown here is derived from an EMBL/GenBank/DDBJ whole genome shotgun (WGS) entry which is preliminary data.</text>
</comment>
<evidence type="ECO:0000256" key="1">
    <source>
        <dbReference type="ARBA" id="ARBA00004434"/>
    </source>
</evidence>
<reference evidence="11 12" key="1">
    <citation type="journal article" date="2017" name="Curr. Biol.">
        <title>The Evolution of Venom by Co-option of Single-Copy Genes.</title>
        <authorList>
            <person name="Martinson E.O."/>
            <person name="Mrinalini"/>
            <person name="Kelkar Y.D."/>
            <person name="Chang C.H."/>
            <person name="Werren J.H."/>
        </authorList>
    </citation>
    <scope>NUCLEOTIDE SEQUENCE [LARGE SCALE GENOMIC DNA]</scope>
    <source>
        <strain evidence="11 12">Alberta</strain>
        <tissue evidence="11">Whole body</tissue>
    </source>
</reference>
<sequence length="360" mass="42147">MFRISTRLLCRRNLTLSSPTSSTTFQKRHTAEDDKPNLSGPNSKNSRVTVLKKYWIFRYVDYVKNYEKILEKNFPKTMHVYRVFSIGSKEFYADLKRYMQVRKKIRNFGADTLNREELQLTFTFPKDLIKISPVLLISAVPFTNYIIFPLAFYFPHVLLTSHYWSIEDKLNFMLKEHKKRLQHNKPLLRCVQSQVKTIQDTESRATFKNIIACLGSGTHPTIDDILYCKKLFSGPPYSLKCMKRKHVKELLKVHGMSRFSLGNRTRLLERGLLIKRMDTAIQREGGVTKLPYDAIRWALSFRGVNPVNMSTESMQAWLDQWLLISSQVDEGSISLLLHCPILLAYNHETNWTLLYHDKNN</sequence>
<dbReference type="GO" id="GO:0043022">
    <property type="term" value="F:ribosome binding"/>
    <property type="evidence" value="ECO:0007669"/>
    <property type="project" value="InterPro"/>
</dbReference>
<accession>A0A232F4Q1</accession>
<evidence type="ECO:0000259" key="10">
    <source>
        <dbReference type="PROSITE" id="PS51758"/>
    </source>
</evidence>
<dbReference type="PANTHER" id="PTHR14009">
    <property type="entry name" value="LEUCINE ZIPPER-EF-HAND CONTAINING TRANSMEMBRANE PROTEIN"/>
    <property type="match status" value="1"/>
</dbReference>
<organism evidence="11 12">
    <name type="scientific">Trichomalopsis sarcophagae</name>
    <dbReference type="NCBI Taxonomy" id="543379"/>
    <lineage>
        <taxon>Eukaryota</taxon>
        <taxon>Metazoa</taxon>
        <taxon>Ecdysozoa</taxon>
        <taxon>Arthropoda</taxon>
        <taxon>Hexapoda</taxon>
        <taxon>Insecta</taxon>
        <taxon>Pterygota</taxon>
        <taxon>Neoptera</taxon>
        <taxon>Endopterygota</taxon>
        <taxon>Hymenoptera</taxon>
        <taxon>Apocrita</taxon>
        <taxon>Proctotrupomorpha</taxon>
        <taxon>Chalcidoidea</taxon>
        <taxon>Pteromalidae</taxon>
        <taxon>Pteromalinae</taxon>
        <taxon>Trichomalopsis</taxon>
    </lineage>
</organism>
<dbReference type="SMR" id="A0A232F4Q1"/>
<feature type="domain" description="Letm1 RBD" evidence="10">
    <location>
        <begin position="175"/>
        <end position="360"/>
    </location>
</feature>
<dbReference type="InterPro" id="IPR044202">
    <property type="entry name" value="LETM1/MDM38-like"/>
</dbReference>
<evidence type="ECO:0000256" key="7">
    <source>
        <dbReference type="PROSITE-ProRule" id="PRU01094"/>
    </source>
</evidence>
<dbReference type="PROSITE" id="PS51758">
    <property type="entry name" value="LETM1_RBD"/>
    <property type="match status" value="1"/>
</dbReference>
<keyword evidence="12" id="KW-1185">Reference proteome</keyword>
<gene>
    <name evidence="11" type="ORF">TSAR_015706</name>
</gene>
<proteinExistence type="predicted"/>
<dbReference type="OrthoDB" id="73691at2759"/>
<dbReference type="GO" id="GO:0030003">
    <property type="term" value="P:intracellular monoatomic cation homeostasis"/>
    <property type="evidence" value="ECO:0007669"/>
    <property type="project" value="TreeGrafter"/>
</dbReference>
<keyword evidence="5 7" id="KW-0496">Mitochondrion</keyword>
<comment type="subcellular location">
    <subcellularLocation>
        <location evidence="1">Mitochondrion inner membrane</location>
        <topology evidence="1">Single-pass membrane protein</topology>
    </subcellularLocation>
</comment>
<evidence type="ECO:0000256" key="5">
    <source>
        <dbReference type="ARBA" id="ARBA00023128"/>
    </source>
</evidence>
<dbReference type="AlphaFoldDB" id="A0A232F4Q1"/>
<evidence type="ECO:0000256" key="2">
    <source>
        <dbReference type="ARBA" id="ARBA00022692"/>
    </source>
</evidence>
<dbReference type="Pfam" id="PF07766">
    <property type="entry name" value="LETM1_RBD"/>
    <property type="match status" value="1"/>
</dbReference>
<dbReference type="GO" id="GO:0005743">
    <property type="term" value="C:mitochondrial inner membrane"/>
    <property type="evidence" value="ECO:0007669"/>
    <property type="project" value="UniProtKB-SubCell"/>
</dbReference>
<evidence type="ECO:0000256" key="8">
    <source>
        <dbReference type="SAM" id="MobiDB-lite"/>
    </source>
</evidence>
<name>A0A232F4Q1_9HYME</name>
<keyword evidence="3" id="KW-0999">Mitochondrion inner membrane</keyword>
<evidence type="ECO:0000256" key="9">
    <source>
        <dbReference type="SAM" id="Phobius"/>
    </source>
</evidence>
<dbReference type="InterPro" id="IPR033122">
    <property type="entry name" value="LETM1-like_RBD"/>
</dbReference>
<evidence type="ECO:0000313" key="12">
    <source>
        <dbReference type="Proteomes" id="UP000215335"/>
    </source>
</evidence>
<dbReference type="EMBL" id="NNAY01001025">
    <property type="protein sequence ID" value="OXU25443.1"/>
    <property type="molecule type" value="Genomic_DNA"/>
</dbReference>
<evidence type="ECO:0000256" key="4">
    <source>
        <dbReference type="ARBA" id="ARBA00022989"/>
    </source>
</evidence>
<evidence type="ECO:0000256" key="6">
    <source>
        <dbReference type="ARBA" id="ARBA00023136"/>
    </source>
</evidence>
<evidence type="ECO:0000256" key="3">
    <source>
        <dbReference type="ARBA" id="ARBA00022792"/>
    </source>
</evidence>
<feature type="transmembrane region" description="Helical" evidence="9">
    <location>
        <begin position="134"/>
        <end position="154"/>
    </location>
</feature>
<keyword evidence="2 9" id="KW-0812">Transmembrane</keyword>